<accession>A0A4T0HBX0</accession>
<dbReference type="AlphaFoldDB" id="A0A4T0HBX0"/>
<name>A0A4T0HBX0_WALIC</name>
<dbReference type="EMBL" id="SPOF01000021">
    <property type="protein sequence ID" value="TIB11887.1"/>
    <property type="molecule type" value="Genomic_DNA"/>
</dbReference>
<feature type="transmembrane region" description="Helical" evidence="1">
    <location>
        <begin position="35"/>
        <end position="57"/>
    </location>
</feature>
<keyword evidence="1" id="KW-0472">Membrane</keyword>
<sequence length="60" mass="6501">MSDKPAYLTTSEGATNESTIRKYLKSSFAPENMPIVWGSAFFIGSIGFIRVAGDLLVPAF</sequence>
<organism evidence="2 4">
    <name type="scientific">Wallemia ichthyophaga</name>
    <dbReference type="NCBI Taxonomy" id="245174"/>
    <lineage>
        <taxon>Eukaryota</taxon>
        <taxon>Fungi</taxon>
        <taxon>Dikarya</taxon>
        <taxon>Basidiomycota</taxon>
        <taxon>Wallemiomycotina</taxon>
        <taxon>Wallemiomycetes</taxon>
        <taxon>Wallemiales</taxon>
        <taxon>Wallemiaceae</taxon>
        <taxon>Wallemia</taxon>
    </lineage>
</organism>
<keyword evidence="1" id="KW-0812">Transmembrane</keyword>
<keyword evidence="1" id="KW-1133">Transmembrane helix</keyword>
<proteinExistence type="predicted"/>
<dbReference type="Proteomes" id="UP000310689">
    <property type="component" value="Unassembled WGS sequence"/>
</dbReference>
<comment type="caution">
    <text evidence="2">The sequence shown here is derived from an EMBL/GenBank/DDBJ whole genome shotgun (WGS) entry which is preliminary data.</text>
</comment>
<dbReference type="EMBL" id="SPOI01000041">
    <property type="protein sequence ID" value="TIB39089.1"/>
    <property type="molecule type" value="Genomic_DNA"/>
</dbReference>
<reference evidence="4 5" key="1">
    <citation type="submission" date="2019-03" db="EMBL/GenBank/DDBJ databases">
        <title>Sequencing 23 genomes of Wallemia ichthyophaga.</title>
        <authorList>
            <person name="Gostincar C."/>
        </authorList>
    </citation>
    <scope>NUCLEOTIDE SEQUENCE [LARGE SCALE GENOMIC DNA]</scope>
    <source>
        <strain evidence="3 5">EXF-6200</strain>
        <strain evidence="2 4">EXF-8621</strain>
    </source>
</reference>
<dbReference type="OrthoDB" id="3341079at2759"/>
<evidence type="ECO:0000313" key="3">
    <source>
        <dbReference type="EMBL" id="TIB39089.1"/>
    </source>
</evidence>
<evidence type="ECO:0000313" key="4">
    <source>
        <dbReference type="Proteomes" id="UP000306954"/>
    </source>
</evidence>
<evidence type="ECO:0000256" key="1">
    <source>
        <dbReference type="SAM" id="Phobius"/>
    </source>
</evidence>
<evidence type="ECO:0000313" key="5">
    <source>
        <dbReference type="Proteomes" id="UP000310689"/>
    </source>
</evidence>
<dbReference type="Proteomes" id="UP000306954">
    <property type="component" value="Unassembled WGS sequence"/>
</dbReference>
<dbReference type="OMA" id="APENMPI"/>
<evidence type="ECO:0000313" key="2">
    <source>
        <dbReference type="EMBL" id="TIB11887.1"/>
    </source>
</evidence>
<gene>
    <name evidence="3" type="ORF">E3P86_01286</name>
    <name evidence="2" type="ORF">E3P90_02270</name>
</gene>
<protein>
    <submittedName>
        <fullName evidence="2">Uncharacterized protein</fullName>
    </submittedName>
</protein>